<feature type="compositionally biased region" description="Basic and acidic residues" evidence="1">
    <location>
        <begin position="274"/>
        <end position="305"/>
    </location>
</feature>
<protein>
    <submittedName>
        <fullName evidence="2">Uncharacterized protein</fullName>
    </submittedName>
</protein>
<feature type="compositionally biased region" description="Basic residues" evidence="1">
    <location>
        <begin position="1"/>
        <end position="13"/>
    </location>
</feature>
<dbReference type="Proteomes" id="UP001629113">
    <property type="component" value="Unassembled WGS sequence"/>
</dbReference>
<dbReference type="EMBL" id="JBFCZG010000009">
    <property type="protein sequence ID" value="KAL3418761.1"/>
    <property type="molecule type" value="Genomic_DNA"/>
</dbReference>
<reference evidence="2 3" key="1">
    <citation type="submission" date="2024-06" db="EMBL/GenBank/DDBJ databases">
        <title>Complete genome of Phlyctema vagabunda strain 19-DSS-EL-015.</title>
        <authorList>
            <person name="Fiorenzani C."/>
        </authorList>
    </citation>
    <scope>NUCLEOTIDE SEQUENCE [LARGE SCALE GENOMIC DNA]</scope>
    <source>
        <strain evidence="2 3">19-DSS-EL-015</strain>
    </source>
</reference>
<evidence type="ECO:0000256" key="1">
    <source>
        <dbReference type="SAM" id="MobiDB-lite"/>
    </source>
</evidence>
<feature type="compositionally biased region" description="Polar residues" evidence="1">
    <location>
        <begin position="307"/>
        <end position="318"/>
    </location>
</feature>
<feature type="region of interest" description="Disordered" evidence="1">
    <location>
        <begin position="1"/>
        <end position="26"/>
    </location>
</feature>
<keyword evidence="3" id="KW-1185">Reference proteome</keyword>
<sequence>MSRDHHHHSRSHDHSRSASNQAGGTAARAEGIFDPQTYSEQEPFQEPTSELTYLDAAGHAIVVEVFALRAHATRQVQRCAFGVFFGQNSAHNRYGVLPRIRDLPETADLLYACSIAAELVGAVIRERDTVSARRVREDPLRHVVFKVVDKYAAARVLAALKHGRTAMHRRRNRMPDYETSVRQRFEFAFDALDSAPIRVEFWTFDSLDEDPVKHAAGLARIIIRPTERTSLVGDMRVSGPLEPPGSNIVDSGFGSYYAESIAAEISDTVTTDTRQARVEPHPYGDIGDSRPPRESDGEEIARENWTEETSNFYIQAPD</sequence>
<name>A0ABR4P6P2_9HELO</name>
<accession>A0ABR4P6P2</accession>
<organism evidence="2 3">
    <name type="scientific">Phlyctema vagabunda</name>
    <dbReference type="NCBI Taxonomy" id="108571"/>
    <lineage>
        <taxon>Eukaryota</taxon>
        <taxon>Fungi</taxon>
        <taxon>Dikarya</taxon>
        <taxon>Ascomycota</taxon>
        <taxon>Pezizomycotina</taxon>
        <taxon>Leotiomycetes</taxon>
        <taxon>Helotiales</taxon>
        <taxon>Dermateaceae</taxon>
        <taxon>Phlyctema</taxon>
    </lineage>
</organism>
<evidence type="ECO:0000313" key="2">
    <source>
        <dbReference type="EMBL" id="KAL3418761.1"/>
    </source>
</evidence>
<proteinExistence type="predicted"/>
<feature type="region of interest" description="Disordered" evidence="1">
    <location>
        <begin position="268"/>
        <end position="318"/>
    </location>
</feature>
<gene>
    <name evidence="2" type="ORF">PVAG01_10477</name>
</gene>
<evidence type="ECO:0000313" key="3">
    <source>
        <dbReference type="Proteomes" id="UP001629113"/>
    </source>
</evidence>
<comment type="caution">
    <text evidence="2">The sequence shown here is derived from an EMBL/GenBank/DDBJ whole genome shotgun (WGS) entry which is preliminary data.</text>
</comment>